<feature type="compositionally biased region" description="Polar residues" evidence="4">
    <location>
        <begin position="769"/>
        <end position="786"/>
    </location>
</feature>
<keyword evidence="3" id="KW-0539">Nucleus</keyword>
<feature type="compositionally biased region" description="Basic and acidic residues" evidence="4">
    <location>
        <begin position="156"/>
        <end position="170"/>
    </location>
</feature>
<evidence type="ECO:0000256" key="1">
    <source>
        <dbReference type="ARBA" id="ARBA00004123"/>
    </source>
</evidence>
<dbReference type="Pfam" id="PF06978">
    <property type="entry name" value="POP1_N"/>
    <property type="match status" value="1"/>
</dbReference>
<evidence type="ECO:0000256" key="2">
    <source>
        <dbReference type="ARBA" id="ARBA00022694"/>
    </source>
</evidence>
<protein>
    <submittedName>
        <fullName evidence="8">Ribonucleases P/MRP protein subunit pop1</fullName>
    </submittedName>
</protein>
<dbReference type="OrthoDB" id="442863at2759"/>
<feature type="domain" description="POPLD" evidence="6">
    <location>
        <begin position="554"/>
        <end position="656"/>
    </location>
</feature>
<keyword evidence="2" id="KW-0819">tRNA processing</keyword>
<evidence type="ECO:0000256" key="4">
    <source>
        <dbReference type="SAM" id="MobiDB-lite"/>
    </source>
</evidence>
<dbReference type="InterPro" id="IPR039182">
    <property type="entry name" value="Pop1"/>
</dbReference>
<feature type="region of interest" description="Disordered" evidence="4">
    <location>
        <begin position="75"/>
        <end position="99"/>
    </location>
</feature>
<evidence type="ECO:0000313" key="9">
    <source>
        <dbReference type="Proteomes" id="UP000222788"/>
    </source>
</evidence>
<feature type="region of interest" description="Disordered" evidence="4">
    <location>
        <begin position="116"/>
        <end position="181"/>
    </location>
</feature>
<evidence type="ECO:0000259" key="6">
    <source>
        <dbReference type="Pfam" id="PF08170"/>
    </source>
</evidence>
<gene>
    <name evidence="8" type="primary">pop1</name>
    <name evidence="8" type="ORF">CFIMG_003012RAa</name>
</gene>
<dbReference type="GO" id="GO:0000172">
    <property type="term" value="C:ribonuclease MRP complex"/>
    <property type="evidence" value="ECO:0007669"/>
    <property type="project" value="InterPro"/>
</dbReference>
<reference evidence="8 9" key="2">
    <citation type="journal article" date="2013" name="IMA Fungus">
        <title>IMA Genome-F 1: Ceratocystis fimbriata: Draft nuclear genome sequence for the plant pathogen, Ceratocystis fimbriata.</title>
        <authorList>
            <person name="Wilken P.M."/>
            <person name="Steenkamp E.T."/>
            <person name="Wingfield M.J."/>
            <person name="de Beer Z.W."/>
            <person name="Wingfield B.D."/>
        </authorList>
    </citation>
    <scope>NUCLEOTIDE SEQUENCE [LARGE SCALE GENOMIC DNA]</scope>
    <source>
        <strain evidence="8 9">CBS 114723</strain>
    </source>
</reference>
<feature type="domain" description="Pop1 N-terminal" evidence="5">
    <location>
        <begin position="56"/>
        <end position="285"/>
    </location>
</feature>
<accession>A0A2C5XAC9</accession>
<dbReference type="AlphaFoldDB" id="A0A2C5XAC9"/>
<feature type="region of interest" description="Disordered" evidence="4">
    <location>
        <begin position="765"/>
        <end position="788"/>
    </location>
</feature>
<feature type="domain" description="POP1 C-terminal" evidence="7">
    <location>
        <begin position="696"/>
        <end position="894"/>
    </location>
</feature>
<organism evidence="8 9">
    <name type="scientific">Ceratocystis fimbriata CBS 114723</name>
    <dbReference type="NCBI Taxonomy" id="1035309"/>
    <lineage>
        <taxon>Eukaryota</taxon>
        <taxon>Fungi</taxon>
        <taxon>Dikarya</taxon>
        <taxon>Ascomycota</taxon>
        <taxon>Pezizomycotina</taxon>
        <taxon>Sordariomycetes</taxon>
        <taxon>Hypocreomycetidae</taxon>
        <taxon>Microascales</taxon>
        <taxon>Ceratocystidaceae</taxon>
        <taxon>Ceratocystis</taxon>
    </lineage>
</organism>
<evidence type="ECO:0000259" key="7">
    <source>
        <dbReference type="Pfam" id="PF22770"/>
    </source>
</evidence>
<evidence type="ECO:0000256" key="3">
    <source>
        <dbReference type="ARBA" id="ARBA00023242"/>
    </source>
</evidence>
<dbReference type="STRING" id="1035309.A0A2C5XAC9"/>
<dbReference type="InterPro" id="IPR009723">
    <property type="entry name" value="Pop1_N"/>
</dbReference>
<dbReference type="PANTHER" id="PTHR22731:SF3">
    <property type="entry name" value="RIBONUCLEASES P_MRP PROTEIN SUBUNIT POP1"/>
    <property type="match status" value="1"/>
</dbReference>
<dbReference type="Proteomes" id="UP000222788">
    <property type="component" value="Unassembled WGS sequence"/>
</dbReference>
<dbReference type="Pfam" id="PF22770">
    <property type="entry name" value="POP1_C"/>
    <property type="match status" value="1"/>
</dbReference>
<dbReference type="InterPro" id="IPR055079">
    <property type="entry name" value="POP1_C"/>
</dbReference>
<keyword evidence="9" id="KW-1185">Reference proteome</keyword>
<comment type="caution">
    <text evidence="8">The sequence shown here is derived from an EMBL/GenBank/DDBJ whole genome shotgun (WGS) entry which is preliminary data.</text>
</comment>
<name>A0A2C5XAC9_9PEZI</name>
<feature type="region of interest" description="Disordered" evidence="4">
    <location>
        <begin position="501"/>
        <end position="531"/>
    </location>
</feature>
<sequence length="894" mass="99749">MPLRPGYEGASKRKGNFTPESAGAAKRLKARRDARDIITQPANAALKDGALNLGAFLEARQFEISALEESMRLSKASRSQRAFQRVPRDMRRRTASHNPKRVPKRLRMRALREMAEDNTPTVTSRRRKPRTTRARIRAETAKRLGLLTQKRRQRKARAEKERSKSSKSGEDDTTMADGVDGQTVKSTCSATHVRVLRPKIRRNALNEPPATRSKFRKRQINKTWLPTHVWHAKRAHMTDPKTPLWRFAIPLRPNEKMFRVTHRTLSDRGALAWDMSYISTIGLYGRFAGVERVLKKLGLCTQGLWGDKGRRWRAGVRSWSGMLSKEDSDHGSRAEICPGIVIWNPVATSDSQANQQDAQVFIRVHPAAFFEVFETLLTYTKMETPKVYIEDLRFEIGSIEITGPSSIEALLSVIKPYHTEDKTTKHASTFMNLCGLTNPSTLPTGAILGFDMVDPRLHYPPKTVQFTAKSTSTLMDTLETWNASVEDDLKPYSIWNRAARHSASQLPTKKALDRRKTHNPPGKPLPVGPNDPPIPVLLLATRSQPGTRALGTLSVLLPWKCVQPLWHSLMHVPLASGGNPRFGGLREIAQAHDERNMPLFPRDFPTTRAGAEYELQKRQEREKEWTKRPKCKRTSWAAVNLGAGRKGELGNPYASDYGLIFSGTTGDAFNPNKMRQVCATDAKGLTLPLSLPEFSVIRVKITFFSQGIATPAARVYRLPSLTSQPPTATTASESIEVPATQPHLYSSNTGLPPDLRQQWLALTSPAAKPSSNGGRRTFRLPTNTSPDSKKEALAAHLTTGQIRPFPPVPNYQEDIQGHPMCPGADRLVGFVTSGGYSLNCGKSTAIATLRADSALEDALAARKNKNKQQEKEAFLCVVRNPGREIAWIARWEII</sequence>
<comment type="subcellular location">
    <subcellularLocation>
        <location evidence="1">Nucleus</location>
    </subcellularLocation>
</comment>
<dbReference type="Pfam" id="PF08170">
    <property type="entry name" value="POPLD"/>
    <property type="match status" value="1"/>
</dbReference>
<evidence type="ECO:0000313" key="8">
    <source>
        <dbReference type="EMBL" id="PHH54212.1"/>
    </source>
</evidence>
<proteinExistence type="predicted"/>
<dbReference type="GO" id="GO:0005655">
    <property type="term" value="C:nucleolar ribonuclease P complex"/>
    <property type="evidence" value="ECO:0007669"/>
    <property type="project" value="InterPro"/>
</dbReference>
<feature type="compositionally biased region" description="Basic residues" evidence="4">
    <location>
        <begin position="90"/>
        <end position="99"/>
    </location>
</feature>
<dbReference type="InterPro" id="IPR012590">
    <property type="entry name" value="POPLD_dom"/>
</dbReference>
<dbReference type="EMBL" id="APWK03000030">
    <property type="protein sequence ID" value="PHH54212.1"/>
    <property type="molecule type" value="Genomic_DNA"/>
</dbReference>
<dbReference type="GO" id="GO:0001682">
    <property type="term" value="P:tRNA 5'-leader removal"/>
    <property type="evidence" value="ECO:0007669"/>
    <property type="project" value="InterPro"/>
</dbReference>
<feature type="region of interest" description="Disordered" evidence="4">
    <location>
        <begin position="1"/>
        <end position="29"/>
    </location>
</feature>
<reference evidence="8 9" key="1">
    <citation type="journal article" date="2013" name="Fungal Biol.">
        <title>Analysis of microsatellite markers in the genome of the plant pathogen Ceratocystis fimbriata.</title>
        <authorList>
            <person name="Simpson M.C."/>
            <person name="Wilken P.M."/>
            <person name="Coetzee M.P."/>
            <person name="Wingfield M.J."/>
            <person name="Wingfield B.D."/>
        </authorList>
    </citation>
    <scope>NUCLEOTIDE SEQUENCE [LARGE SCALE GENOMIC DNA]</scope>
    <source>
        <strain evidence="8 9">CBS 114723</strain>
    </source>
</reference>
<feature type="compositionally biased region" description="Basic residues" evidence="4">
    <location>
        <begin position="124"/>
        <end position="135"/>
    </location>
</feature>
<dbReference type="PANTHER" id="PTHR22731">
    <property type="entry name" value="RIBONUCLEASES P/MRP PROTEIN SUBUNIT POP1"/>
    <property type="match status" value="1"/>
</dbReference>
<feature type="compositionally biased region" description="Pro residues" evidence="4">
    <location>
        <begin position="521"/>
        <end position="531"/>
    </location>
</feature>
<evidence type="ECO:0000259" key="5">
    <source>
        <dbReference type="Pfam" id="PF06978"/>
    </source>
</evidence>